<proteinExistence type="predicted"/>
<dbReference type="PANTHER" id="PTHR47332">
    <property type="entry name" value="SET DOMAIN-CONTAINING PROTEIN 5"/>
    <property type="match status" value="1"/>
</dbReference>
<dbReference type="Gene3D" id="2.170.270.10">
    <property type="entry name" value="SET domain"/>
    <property type="match status" value="1"/>
</dbReference>
<reference evidence="2" key="1">
    <citation type="submission" date="2020-05" db="EMBL/GenBank/DDBJ databases">
        <title>Mycena genomes resolve the evolution of fungal bioluminescence.</title>
        <authorList>
            <person name="Tsai I.J."/>
        </authorList>
    </citation>
    <scope>NUCLEOTIDE SEQUENCE</scope>
    <source>
        <strain evidence="2">171206Taipei</strain>
    </source>
</reference>
<evidence type="ECO:0000259" key="1">
    <source>
        <dbReference type="PROSITE" id="PS50280"/>
    </source>
</evidence>
<sequence length="416" mass="46465">MRRGFLNSKAAKERLSSATAQQFEQIKVTSVDLPAVLEKPVVVPGSTFSPTDPPTHIWATLPQLYGEPSTECVLLRGSKEIILKTPGFPKRLPPANSPAAFRVAPSPGKGMGLFSTRPIKQGEIILWERPLLIAPRGVPTRFPPGSFSAAQMIQHHLDACEHFIAIAVNRMEENCRAAFMSLHNCHTHDGSGPLVGRFRTNGVALGGLDGVQHQTDKPYNAILEHVSRLNHSCSPNTQPFFDRATFAYKLYAVRDVPAGEELTYQYIDVLANKTARAESLKPYDVVCTCLACTENIAETDKRRSEIANIFPFVPTWLMNYQLPDDWLIKKCTALLELIDKEGLQHLEGYCMGTRAIMDSYICLGDSRNASKWAARVALRPWSECEAESYPVKELLDPGSPAYAQHPLWQMRMRMWM</sequence>
<dbReference type="CDD" id="cd20071">
    <property type="entry name" value="SET_SMYD"/>
    <property type="match status" value="1"/>
</dbReference>
<dbReference type="Proteomes" id="UP000636479">
    <property type="component" value="Unassembled WGS sequence"/>
</dbReference>
<feature type="domain" description="SET" evidence="1">
    <location>
        <begin position="99"/>
        <end position="267"/>
    </location>
</feature>
<dbReference type="Pfam" id="PF00856">
    <property type="entry name" value="SET"/>
    <property type="match status" value="1"/>
</dbReference>
<dbReference type="PROSITE" id="PS50280">
    <property type="entry name" value="SET"/>
    <property type="match status" value="1"/>
</dbReference>
<dbReference type="OrthoDB" id="5945798at2759"/>
<dbReference type="SMART" id="SM00317">
    <property type="entry name" value="SET"/>
    <property type="match status" value="1"/>
</dbReference>
<dbReference type="SUPFAM" id="SSF82199">
    <property type="entry name" value="SET domain"/>
    <property type="match status" value="1"/>
</dbReference>
<evidence type="ECO:0000313" key="3">
    <source>
        <dbReference type="Proteomes" id="UP000636479"/>
    </source>
</evidence>
<keyword evidence="3" id="KW-1185">Reference proteome</keyword>
<dbReference type="InterPro" id="IPR046341">
    <property type="entry name" value="SET_dom_sf"/>
</dbReference>
<dbReference type="GeneID" id="59352804"/>
<evidence type="ECO:0000313" key="2">
    <source>
        <dbReference type="EMBL" id="KAF7289258.1"/>
    </source>
</evidence>
<protein>
    <submittedName>
        <fullName evidence="2">Aldehyde dehydrogenase</fullName>
    </submittedName>
</protein>
<organism evidence="2 3">
    <name type="scientific">Mycena indigotica</name>
    <dbReference type="NCBI Taxonomy" id="2126181"/>
    <lineage>
        <taxon>Eukaryota</taxon>
        <taxon>Fungi</taxon>
        <taxon>Dikarya</taxon>
        <taxon>Basidiomycota</taxon>
        <taxon>Agaricomycotina</taxon>
        <taxon>Agaricomycetes</taxon>
        <taxon>Agaricomycetidae</taxon>
        <taxon>Agaricales</taxon>
        <taxon>Marasmiineae</taxon>
        <taxon>Mycenaceae</taxon>
        <taxon>Mycena</taxon>
    </lineage>
</organism>
<comment type="caution">
    <text evidence="2">The sequence shown here is derived from an EMBL/GenBank/DDBJ whole genome shotgun (WGS) entry which is preliminary data.</text>
</comment>
<dbReference type="RefSeq" id="XP_037213289.1">
    <property type="nucleotide sequence ID" value="XM_037370288.1"/>
</dbReference>
<dbReference type="AlphaFoldDB" id="A0A8H6RYH4"/>
<dbReference type="PANTHER" id="PTHR47332:SF4">
    <property type="entry name" value="SET DOMAIN-CONTAINING PROTEIN 5"/>
    <property type="match status" value="1"/>
</dbReference>
<dbReference type="EMBL" id="JACAZF010000017">
    <property type="protein sequence ID" value="KAF7289258.1"/>
    <property type="molecule type" value="Genomic_DNA"/>
</dbReference>
<name>A0A8H6RYH4_9AGAR</name>
<accession>A0A8H6RYH4</accession>
<dbReference type="InterPro" id="IPR053185">
    <property type="entry name" value="SET_domain_protein"/>
</dbReference>
<dbReference type="InterPro" id="IPR001214">
    <property type="entry name" value="SET_dom"/>
</dbReference>
<gene>
    <name evidence="2" type="ORF">MIND_01387400</name>
</gene>